<gene>
    <name evidence="13" type="primary">LOC100372756</name>
</gene>
<feature type="domain" description="G-protein coupled receptors family 1 profile" evidence="11">
    <location>
        <begin position="64"/>
        <end position="233"/>
    </location>
</feature>
<dbReference type="PRINTS" id="PR01012">
    <property type="entry name" value="NRPEPTIDEYR"/>
</dbReference>
<dbReference type="InterPro" id="IPR000611">
    <property type="entry name" value="NPY_rcpt"/>
</dbReference>
<evidence type="ECO:0000256" key="8">
    <source>
        <dbReference type="ARBA" id="ARBA00023224"/>
    </source>
</evidence>
<evidence type="ECO:0000256" key="7">
    <source>
        <dbReference type="ARBA" id="ARBA00023170"/>
    </source>
</evidence>
<dbReference type="Gene3D" id="1.20.1070.10">
    <property type="entry name" value="Rhodopsin 7-helix transmembrane proteins"/>
    <property type="match status" value="1"/>
</dbReference>
<dbReference type="SUPFAM" id="SSF81321">
    <property type="entry name" value="Family A G protein-coupled receptor-like"/>
    <property type="match status" value="1"/>
</dbReference>
<evidence type="ECO:0000256" key="1">
    <source>
        <dbReference type="ARBA" id="ARBA00004141"/>
    </source>
</evidence>
<dbReference type="Pfam" id="PF00001">
    <property type="entry name" value="7tm_1"/>
    <property type="match status" value="1"/>
</dbReference>
<dbReference type="RefSeq" id="XP_006813074.1">
    <property type="nucleotide sequence ID" value="XM_006813011.1"/>
</dbReference>
<evidence type="ECO:0000259" key="11">
    <source>
        <dbReference type="PROSITE" id="PS50262"/>
    </source>
</evidence>
<protein>
    <submittedName>
        <fullName evidence="13">Neuropeptide Y receptor-like</fullName>
    </submittedName>
</protein>
<comment type="subcellular location">
    <subcellularLocation>
        <location evidence="1">Membrane</location>
        <topology evidence="1">Multi-pass membrane protein</topology>
    </subcellularLocation>
</comment>
<comment type="similarity">
    <text evidence="2 9">Belongs to the G-protein coupled receptor 1 family.</text>
</comment>
<keyword evidence="4 10" id="KW-1133">Transmembrane helix</keyword>
<dbReference type="GeneID" id="100372756"/>
<keyword evidence="7 9" id="KW-0675">Receptor</keyword>
<evidence type="ECO:0000256" key="10">
    <source>
        <dbReference type="SAM" id="Phobius"/>
    </source>
</evidence>
<sequence>METSLRIALQQYNFSNYSFLDNVTYEITGNENQQQPVMDLYLPIWLQVILAILYACTSALAVIGNLVVCYIVLGNRRMRTVTNYFIVNLAISDFLMAVICVNLTFYYSINFHWPFGYVMCALVQYIQMVSVSISIFTLVAISLDRYVAIIHPLRPRMTKKQAFIVIIIIWVLAGGISLPAAINSEIDTSYNSTDIICKETWQTEKQRSIYTITLMILQYFLPLVILSITYSIIGYAIWGRKPPGERERHRDARQAESKKKIIVWRTGNSSVYVSLGLVCIRAFKRMPQAQESLVSVVKIKRIIVNPLHTCLVILVLLVSTCQDVRVDSSDICVMLFTHPHIHPASGLS</sequence>
<feature type="transmembrane region" description="Helical" evidence="10">
    <location>
        <begin position="162"/>
        <end position="182"/>
    </location>
</feature>
<keyword evidence="6 10" id="KW-0472">Membrane</keyword>
<evidence type="ECO:0000256" key="3">
    <source>
        <dbReference type="ARBA" id="ARBA00022692"/>
    </source>
</evidence>
<evidence type="ECO:0000256" key="5">
    <source>
        <dbReference type="ARBA" id="ARBA00023040"/>
    </source>
</evidence>
<proteinExistence type="inferred from homology"/>
<keyword evidence="12" id="KW-1185">Reference proteome</keyword>
<feature type="transmembrane region" description="Helical" evidence="10">
    <location>
        <begin position="115"/>
        <end position="141"/>
    </location>
</feature>
<dbReference type="PANTHER" id="PTHR24235:SF29">
    <property type="entry name" value="GH23382P"/>
    <property type="match status" value="1"/>
</dbReference>
<accession>A0ABM0LZ83</accession>
<reference evidence="13" key="1">
    <citation type="submission" date="2025-08" db="UniProtKB">
        <authorList>
            <consortium name="RefSeq"/>
        </authorList>
    </citation>
    <scope>IDENTIFICATION</scope>
    <source>
        <tissue evidence="13">Testes</tissue>
    </source>
</reference>
<dbReference type="PROSITE" id="PS00237">
    <property type="entry name" value="G_PROTEIN_RECEP_F1_1"/>
    <property type="match status" value="1"/>
</dbReference>
<feature type="transmembrane region" description="Helical" evidence="10">
    <location>
        <begin position="44"/>
        <end position="73"/>
    </location>
</feature>
<dbReference type="InterPro" id="IPR017452">
    <property type="entry name" value="GPCR_Rhodpsn_7TM"/>
</dbReference>
<evidence type="ECO:0000256" key="6">
    <source>
        <dbReference type="ARBA" id="ARBA00023136"/>
    </source>
</evidence>
<dbReference type="InterPro" id="IPR000276">
    <property type="entry name" value="GPCR_Rhodpsn"/>
</dbReference>
<dbReference type="PROSITE" id="PS50262">
    <property type="entry name" value="G_PROTEIN_RECEP_F1_2"/>
    <property type="match status" value="1"/>
</dbReference>
<keyword evidence="5 9" id="KW-0297">G-protein coupled receptor</keyword>
<keyword evidence="3 9" id="KW-0812">Transmembrane</keyword>
<evidence type="ECO:0000256" key="4">
    <source>
        <dbReference type="ARBA" id="ARBA00022989"/>
    </source>
</evidence>
<dbReference type="PRINTS" id="PR00237">
    <property type="entry name" value="GPCRRHODOPSN"/>
</dbReference>
<evidence type="ECO:0000256" key="9">
    <source>
        <dbReference type="RuleBase" id="RU000688"/>
    </source>
</evidence>
<name>A0ABM0LZ83_SACKO</name>
<feature type="transmembrane region" description="Helical" evidence="10">
    <location>
        <begin position="85"/>
        <end position="109"/>
    </location>
</feature>
<dbReference type="Proteomes" id="UP000694865">
    <property type="component" value="Unplaced"/>
</dbReference>
<dbReference type="PANTHER" id="PTHR24235">
    <property type="entry name" value="NEUROPEPTIDE Y RECEPTOR"/>
    <property type="match status" value="1"/>
</dbReference>
<evidence type="ECO:0000313" key="13">
    <source>
        <dbReference type="RefSeq" id="XP_006813074.1"/>
    </source>
</evidence>
<evidence type="ECO:0000313" key="12">
    <source>
        <dbReference type="Proteomes" id="UP000694865"/>
    </source>
</evidence>
<organism evidence="12 13">
    <name type="scientific">Saccoglossus kowalevskii</name>
    <name type="common">Acorn worm</name>
    <dbReference type="NCBI Taxonomy" id="10224"/>
    <lineage>
        <taxon>Eukaryota</taxon>
        <taxon>Metazoa</taxon>
        <taxon>Hemichordata</taxon>
        <taxon>Enteropneusta</taxon>
        <taxon>Harrimaniidae</taxon>
        <taxon>Saccoglossus</taxon>
    </lineage>
</organism>
<feature type="transmembrane region" description="Helical" evidence="10">
    <location>
        <begin position="216"/>
        <end position="238"/>
    </location>
</feature>
<evidence type="ECO:0000256" key="2">
    <source>
        <dbReference type="ARBA" id="ARBA00010663"/>
    </source>
</evidence>
<keyword evidence="8 9" id="KW-0807">Transducer</keyword>